<dbReference type="Gene3D" id="1.10.510.10">
    <property type="entry name" value="Transferase(Phosphotransferase) domain 1"/>
    <property type="match status" value="1"/>
</dbReference>
<keyword evidence="3 7" id="KW-0418">Kinase</keyword>
<sequence length="262" mass="27989">MGSSPIASSPIEGSPIGSPSGFSSAGSGRDSPSSVTSSGAVTDHRPTYDVFAHQLELGLLSLYKEAHLWISLEHPNVLPFLGVALDLGLSPALVFPLCSPGPIMKYLQFRPLGLDAKQKLQMAIDVAAGLAYLHSQGIIHGNLSTKKVLIHENGAPVISGYGISKTLRQPTISTTLFSSPIRFAPPEGFSAEAGPSPPRTASGDVYSFAMVILEILSGLEPFHHLLTEHAVFMHIVRGDRPIRNDLDPQVVTDRIWRVLTGL</sequence>
<dbReference type="GO" id="GO:0005524">
    <property type="term" value="F:ATP binding"/>
    <property type="evidence" value="ECO:0007669"/>
    <property type="project" value="UniProtKB-KW"/>
</dbReference>
<dbReference type="Proteomes" id="UP001215598">
    <property type="component" value="Unassembled WGS sequence"/>
</dbReference>
<gene>
    <name evidence="7" type="ORF">B0H16DRAFT_1797666</name>
</gene>
<proteinExistence type="predicted"/>
<keyword evidence="8" id="KW-1185">Reference proteome</keyword>
<evidence type="ECO:0000313" key="8">
    <source>
        <dbReference type="Proteomes" id="UP001215598"/>
    </source>
</evidence>
<reference evidence="7" key="1">
    <citation type="submission" date="2023-03" db="EMBL/GenBank/DDBJ databases">
        <title>Massive genome expansion in bonnet fungi (Mycena s.s.) driven by repeated elements and novel gene families across ecological guilds.</title>
        <authorList>
            <consortium name="Lawrence Berkeley National Laboratory"/>
            <person name="Harder C.B."/>
            <person name="Miyauchi S."/>
            <person name="Viragh M."/>
            <person name="Kuo A."/>
            <person name="Thoen E."/>
            <person name="Andreopoulos B."/>
            <person name="Lu D."/>
            <person name="Skrede I."/>
            <person name="Drula E."/>
            <person name="Henrissat B."/>
            <person name="Morin E."/>
            <person name="Kohler A."/>
            <person name="Barry K."/>
            <person name="LaButti K."/>
            <person name="Morin E."/>
            <person name="Salamov A."/>
            <person name="Lipzen A."/>
            <person name="Mereny Z."/>
            <person name="Hegedus B."/>
            <person name="Baldrian P."/>
            <person name="Stursova M."/>
            <person name="Weitz H."/>
            <person name="Taylor A."/>
            <person name="Grigoriev I.V."/>
            <person name="Nagy L.G."/>
            <person name="Martin F."/>
            <person name="Kauserud H."/>
        </authorList>
    </citation>
    <scope>NUCLEOTIDE SEQUENCE</scope>
    <source>
        <strain evidence="7">CBHHK182m</strain>
    </source>
</reference>
<keyword evidence="4" id="KW-0067">ATP-binding</keyword>
<evidence type="ECO:0000256" key="3">
    <source>
        <dbReference type="ARBA" id="ARBA00022777"/>
    </source>
</evidence>
<evidence type="ECO:0000256" key="4">
    <source>
        <dbReference type="ARBA" id="ARBA00022840"/>
    </source>
</evidence>
<organism evidence="7 8">
    <name type="scientific">Mycena metata</name>
    <dbReference type="NCBI Taxonomy" id="1033252"/>
    <lineage>
        <taxon>Eukaryota</taxon>
        <taxon>Fungi</taxon>
        <taxon>Dikarya</taxon>
        <taxon>Basidiomycota</taxon>
        <taxon>Agaricomycotina</taxon>
        <taxon>Agaricomycetes</taxon>
        <taxon>Agaricomycetidae</taxon>
        <taxon>Agaricales</taxon>
        <taxon>Marasmiineae</taxon>
        <taxon>Mycenaceae</taxon>
        <taxon>Mycena</taxon>
    </lineage>
</organism>
<dbReference type="InterPro" id="IPR001245">
    <property type="entry name" value="Ser-Thr/Tyr_kinase_cat_dom"/>
</dbReference>
<evidence type="ECO:0000256" key="2">
    <source>
        <dbReference type="ARBA" id="ARBA00022741"/>
    </source>
</evidence>
<dbReference type="PROSITE" id="PS50011">
    <property type="entry name" value="PROTEIN_KINASE_DOM"/>
    <property type="match status" value="1"/>
</dbReference>
<dbReference type="AlphaFoldDB" id="A0AAD7MID0"/>
<evidence type="ECO:0000256" key="5">
    <source>
        <dbReference type="SAM" id="MobiDB-lite"/>
    </source>
</evidence>
<dbReference type="PANTHER" id="PTHR44329">
    <property type="entry name" value="SERINE/THREONINE-PROTEIN KINASE TNNI3K-RELATED"/>
    <property type="match status" value="1"/>
</dbReference>
<dbReference type="EMBL" id="JARKIB010000267">
    <property type="protein sequence ID" value="KAJ7718240.1"/>
    <property type="molecule type" value="Genomic_DNA"/>
</dbReference>
<keyword evidence="2" id="KW-0547">Nucleotide-binding</keyword>
<evidence type="ECO:0000259" key="6">
    <source>
        <dbReference type="PROSITE" id="PS50011"/>
    </source>
</evidence>
<dbReference type="InterPro" id="IPR051681">
    <property type="entry name" value="Ser/Thr_Kinases-Pseudokinases"/>
</dbReference>
<comment type="caution">
    <text evidence="7">The sequence shown here is derived from an EMBL/GenBank/DDBJ whole genome shotgun (WGS) entry which is preliminary data.</text>
</comment>
<accession>A0AAD7MID0</accession>
<feature type="region of interest" description="Disordered" evidence="5">
    <location>
        <begin position="1"/>
        <end position="41"/>
    </location>
</feature>
<feature type="compositionally biased region" description="Low complexity" evidence="5">
    <location>
        <begin position="1"/>
        <end position="34"/>
    </location>
</feature>
<dbReference type="SUPFAM" id="SSF56112">
    <property type="entry name" value="Protein kinase-like (PK-like)"/>
    <property type="match status" value="1"/>
</dbReference>
<name>A0AAD7MID0_9AGAR</name>
<protein>
    <submittedName>
        <fullName evidence="7">Kinase-like domain-containing protein</fullName>
    </submittedName>
</protein>
<evidence type="ECO:0000313" key="7">
    <source>
        <dbReference type="EMBL" id="KAJ7718240.1"/>
    </source>
</evidence>
<feature type="domain" description="Protein kinase" evidence="6">
    <location>
        <begin position="1"/>
        <end position="262"/>
    </location>
</feature>
<dbReference type="Pfam" id="PF07714">
    <property type="entry name" value="PK_Tyr_Ser-Thr"/>
    <property type="match status" value="1"/>
</dbReference>
<keyword evidence="1" id="KW-0808">Transferase</keyword>
<dbReference type="InterPro" id="IPR000719">
    <property type="entry name" value="Prot_kinase_dom"/>
</dbReference>
<dbReference type="PANTHER" id="PTHR44329:SF288">
    <property type="entry name" value="MITOGEN-ACTIVATED PROTEIN KINASE KINASE KINASE 20"/>
    <property type="match status" value="1"/>
</dbReference>
<evidence type="ECO:0000256" key="1">
    <source>
        <dbReference type="ARBA" id="ARBA00022679"/>
    </source>
</evidence>
<dbReference type="GO" id="GO:0004674">
    <property type="term" value="F:protein serine/threonine kinase activity"/>
    <property type="evidence" value="ECO:0007669"/>
    <property type="project" value="TreeGrafter"/>
</dbReference>
<dbReference type="InterPro" id="IPR011009">
    <property type="entry name" value="Kinase-like_dom_sf"/>
</dbReference>